<feature type="compositionally biased region" description="Polar residues" evidence="1">
    <location>
        <begin position="561"/>
        <end position="572"/>
    </location>
</feature>
<dbReference type="EMBL" id="SDIL01000004">
    <property type="protein sequence ID" value="RXK42022.1"/>
    <property type="molecule type" value="Genomic_DNA"/>
</dbReference>
<feature type="region of interest" description="Disordered" evidence="1">
    <location>
        <begin position="557"/>
        <end position="584"/>
    </location>
</feature>
<sequence>MAPSFTFKSSPSRPSTLPLVSPNSPSVNSQRSVTSATSHPPSPSYFPPVNRDPPRQVKPDEALKTVKAVEDLLGGWNEYRISLAASAKAGRKLAGAMRGLIGCMDKTEVSAQTIRPTAALIEQTADVTMKLARKIDKEYDEVNSDASRYFTLLAVSSPLSQWLLMTREKETRSHEAYLTAISKKHDKAEKAYRKASKTLSDTPTAHAGLLALKDNLGGDISRANIEHMSLIGTKQSLLLLRLASGAGVLAEGMVGWFSEGLKVSAGGYKDVMYFRALADAKWQNDLPSDLDEKQDEKRREEIRVMKARVAMGESDIVGDIWNPTQDVPQFIQSFTSLPSTLSLPSNQSFPSTSSPPSTHSFPSEASKGGSVTVLTPSVASSESPGQVQSSVNEETIKVQPKLSVGSPLITRPPVYTKTTESPSSPLSSGLSVRRPQQPTQAMDDISSPLVPEKETSPSVTSTRVVKSNGPPKLPVEPKTKLDVPHNPARPPQVRHVSAAPAPTYHPMPQKIDPPGRAKRHVSDSPYPYPSMGPDLPILSTPLPTLAVGHGEVIRRARTPIRGSTNPLTTKQDVSPAEQRSHSFQHESHQAFQVAEGQRLQRPSIMQDRHSWDSQIVVGRTGRRSVSMIAAEMEAKSAHDTTRPDHFHQQQQPHQPHYDRHWSHDHTRHDCGHGQRYMGDLGLPNHHHHERYNIRGERIRMDHEMECEICKERYESAHSSSRRTSMPPIQYHPSKPPSPSGEKGIHAPRPMRAVSPYD</sequence>
<dbReference type="OrthoDB" id="2450055at2759"/>
<reference evidence="2 3" key="1">
    <citation type="submission" date="2016-06" db="EMBL/GenBank/DDBJ databases">
        <title>Evolution of pathogenesis and genome organization in the Tremellales.</title>
        <authorList>
            <person name="Cuomo C."/>
            <person name="Litvintseva A."/>
            <person name="Heitman J."/>
            <person name="Chen Y."/>
            <person name="Sun S."/>
            <person name="Springer D."/>
            <person name="Dromer F."/>
            <person name="Young S."/>
            <person name="Zeng Q."/>
            <person name="Chapman S."/>
            <person name="Gujja S."/>
            <person name="Saif S."/>
            <person name="Birren B."/>
        </authorList>
    </citation>
    <scope>NUCLEOTIDE SEQUENCE [LARGE SCALE GENOMIC DNA]</scope>
    <source>
        <strain evidence="2 3">ATCC 28783</strain>
    </source>
</reference>
<evidence type="ECO:0000256" key="1">
    <source>
        <dbReference type="SAM" id="MobiDB-lite"/>
    </source>
</evidence>
<protein>
    <recommendedName>
        <fullName evidence="4">IMD domain-containing protein</fullName>
    </recommendedName>
</protein>
<proteinExistence type="predicted"/>
<feature type="compositionally biased region" description="Low complexity" evidence="1">
    <location>
        <begin position="14"/>
        <end position="29"/>
    </location>
</feature>
<dbReference type="PANTHER" id="PTHR24216">
    <property type="entry name" value="PAXILLIN-RELATED"/>
    <property type="match status" value="1"/>
</dbReference>
<feature type="region of interest" description="Disordered" evidence="1">
    <location>
        <begin position="342"/>
        <end position="522"/>
    </location>
</feature>
<feature type="compositionally biased region" description="Low complexity" evidence="1">
    <location>
        <begin position="421"/>
        <end position="431"/>
    </location>
</feature>
<feature type="compositionally biased region" description="Basic and acidic residues" evidence="1">
    <location>
        <begin position="638"/>
        <end position="647"/>
    </location>
</feature>
<feature type="region of interest" description="Disordered" evidence="1">
    <location>
        <begin position="1"/>
        <end position="57"/>
    </location>
</feature>
<gene>
    <name evidence="2" type="ORF">M231_00743</name>
</gene>
<feature type="compositionally biased region" description="Polar residues" evidence="1">
    <location>
        <begin position="1"/>
        <end position="13"/>
    </location>
</feature>
<evidence type="ECO:0000313" key="2">
    <source>
        <dbReference type="EMBL" id="RXK42022.1"/>
    </source>
</evidence>
<organism evidence="2 3">
    <name type="scientific">Tremella mesenterica</name>
    <name type="common">Jelly fungus</name>
    <dbReference type="NCBI Taxonomy" id="5217"/>
    <lineage>
        <taxon>Eukaryota</taxon>
        <taxon>Fungi</taxon>
        <taxon>Dikarya</taxon>
        <taxon>Basidiomycota</taxon>
        <taxon>Agaricomycotina</taxon>
        <taxon>Tremellomycetes</taxon>
        <taxon>Tremellales</taxon>
        <taxon>Tremellaceae</taxon>
        <taxon>Tremella</taxon>
    </lineage>
</organism>
<dbReference type="AlphaFoldDB" id="A0A4Q1BVE9"/>
<feature type="compositionally biased region" description="Polar residues" evidence="1">
    <location>
        <begin position="372"/>
        <end position="393"/>
    </location>
</feature>
<feature type="compositionally biased region" description="Low complexity" evidence="1">
    <location>
        <begin position="342"/>
        <end position="363"/>
    </location>
</feature>
<feature type="compositionally biased region" description="Basic and acidic residues" evidence="1">
    <location>
        <begin position="655"/>
        <end position="666"/>
    </location>
</feature>
<evidence type="ECO:0000313" key="3">
    <source>
        <dbReference type="Proteomes" id="UP000289152"/>
    </source>
</evidence>
<feature type="region of interest" description="Disordered" evidence="1">
    <location>
        <begin position="714"/>
        <end position="757"/>
    </location>
</feature>
<comment type="caution">
    <text evidence="2">The sequence shown here is derived from an EMBL/GenBank/DDBJ whole genome shotgun (WGS) entry which is preliminary data.</text>
</comment>
<evidence type="ECO:0008006" key="4">
    <source>
        <dbReference type="Google" id="ProtNLM"/>
    </source>
</evidence>
<feature type="compositionally biased region" description="Polar residues" evidence="1">
    <location>
        <begin position="30"/>
        <end position="39"/>
    </location>
</feature>
<dbReference type="Proteomes" id="UP000289152">
    <property type="component" value="Unassembled WGS sequence"/>
</dbReference>
<feature type="compositionally biased region" description="Polar residues" evidence="1">
    <location>
        <begin position="456"/>
        <end position="465"/>
    </location>
</feature>
<dbReference type="InParanoid" id="A0A4Q1BVE9"/>
<keyword evidence="3" id="KW-1185">Reference proteome</keyword>
<accession>A0A4Q1BVE9</accession>
<name>A0A4Q1BVE9_TREME</name>
<feature type="region of interest" description="Disordered" evidence="1">
    <location>
        <begin position="638"/>
        <end position="666"/>
    </location>
</feature>